<feature type="region of interest" description="Disordered" evidence="2">
    <location>
        <begin position="283"/>
        <end position="314"/>
    </location>
</feature>
<dbReference type="PANTHER" id="PTHR31495:SF0">
    <property type="entry name" value="BINDING PROTEIN CALEOSIN, PUTATIVE (AFU_ORTHOLOGUE AFUA_5G13750)-RELATED"/>
    <property type="match status" value="1"/>
</dbReference>
<dbReference type="Proteomes" id="UP001172684">
    <property type="component" value="Unassembled WGS sequence"/>
</dbReference>
<gene>
    <name evidence="3" type="ORF">H2201_008096</name>
</gene>
<comment type="similarity">
    <text evidence="1">Belongs to the caleosin family.</text>
</comment>
<dbReference type="PANTHER" id="PTHR31495">
    <property type="entry name" value="PEROXYGENASE 3-RELATED"/>
    <property type="match status" value="1"/>
</dbReference>
<feature type="compositionally biased region" description="Basic and acidic residues" evidence="2">
    <location>
        <begin position="283"/>
        <end position="294"/>
    </location>
</feature>
<name>A0ABQ9NHH7_9PEZI</name>
<dbReference type="InterPro" id="IPR007736">
    <property type="entry name" value="Caleosin-related"/>
</dbReference>
<feature type="compositionally biased region" description="Low complexity" evidence="2">
    <location>
        <begin position="303"/>
        <end position="314"/>
    </location>
</feature>
<comment type="caution">
    <text evidence="3">The sequence shown here is derived from an EMBL/GenBank/DDBJ whole genome shotgun (WGS) entry which is preliminary data.</text>
</comment>
<dbReference type="Pfam" id="PF05042">
    <property type="entry name" value="Caleosin"/>
    <property type="match status" value="1"/>
</dbReference>
<feature type="region of interest" description="Disordered" evidence="2">
    <location>
        <begin position="17"/>
        <end position="54"/>
    </location>
</feature>
<sequence>MSGTATYAEVVASGIDGMSEASSNGSTRKHTQQHNHDLASASNDDFPPDKPYRTSIKEAPVTFERIPYIPREGDPLIDPGTARAVVAASNDAPNGTEDGKWNEKHEGATVLQQHVIYWDPDADGVIWPQDTYSGIRAWGWSIPLSLIAAAIIHFGLSLPTSPTFPLPDPFFRISIPRIHKAKHGSDSMSYDNEGRFRPQNFEDFFSKYDRDNKGGLNIQDLLRAWNGQRMVFDFFGWTATFLEWLATYLLIWPEDGIVRKEEARRVFDGSIFQYKADQYAEKQRKEKERKERVRKEKQHQKKLSGGSKISLKLF</sequence>
<evidence type="ECO:0000313" key="3">
    <source>
        <dbReference type="EMBL" id="KAJ9657690.1"/>
    </source>
</evidence>
<dbReference type="SUPFAM" id="SSF47473">
    <property type="entry name" value="EF-hand"/>
    <property type="match status" value="1"/>
</dbReference>
<organism evidence="3 4">
    <name type="scientific">Coniosporium apollinis</name>
    <dbReference type="NCBI Taxonomy" id="61459"/>
    <lineage>
        <taxon>Eukaryota</taxon>
        <taxon>Fungi</taxon>
        <taxon>Dikarya</taxon>
        <taxon>Ascomycota</taxon>
        <taxon>Pezizomycotina</taxon>
        <taxon>Dothideomycetes</taxon>
        <taxon>Dothideomycetes incertae sedis</taxon>
        <taxon>Coniosporium</taxon>
    </lineage>
</organism>
<reference evidence="3" key="1">
    <citation type="submission" date="2022-10" db="EMBL/GenBank/DDBJ databases">
        <title>Culturing micro-colonial fungi from biological soil crusts in the Mojave desert and describing Neophaeococcomyces mojavensis, and introducing the new genera and species Taxawa tesnikishii.</title>
        <authorList>
            <person name="Kurbessoian T."/>
            <person name="Stajich J.E."/>
        </authorList>
    </citation>
    <scope>NUCLEOTIDE SEQUENCE</scope>
    <source>
        <strain evidence="3">TK_1</strain>
    </source>
</reference>
<evidence type="ECO:0000256" key="1">
    <source>
        <dbReference type="ARBA" id="ARBA00006765"/>
    </source>
</evidence>
<keyword evidence="4" id="KW-1185">Reference proteome</keyword>
<evidence type="ECO:0008006" key="5">
    <source>
        <dbReference type="Google" id="ProtNLM"/>
    </source>
</evidence>
<dbReference type="EMBL" id="JAPDRL010000097">
    <property type="protein sequence ID" value="KAJ9657690.1"/>
    <property type="molecule type" value="Genomic_DNA"/>
</dbReference>
<evidence type="ECO:0000256" key="2">
    <source>
        <dbReference type="SAM" id="MobiDB-lite"/>
    </source>
</evidence>
<dbReference type="InterPro" id="IPR011992">
    <property type="entry name" value="EF-hand-dom_pair"/>
</dbReference>
<protein>
    <recommendedName>
        <fullName evidence="5">EF-hand domain-containing protein</fullName>
    </recommendedName>
</protein>
<evidence type="ECO:0000313" key="4">
    <source>
        <dbReference type="Proteomes" id="UP001172684"/>
    </source>
</evidence>
<accession>A0ABQ9NHH7</accession>
<proteinExistence type="inferred from homology"/>